<dbReference type="GO" id="GO:0016829">
    <property type="term" value="F:lyase activity"/>
    <property type="evidence" value="ECO:0007669"/>
    <property type="project" value="UniProtKB-KW"/>
</dbReference>
<accession>D9PM66</accession>
<gene>
    <name evidence="1" type="ORF">LDC_2644</name>
</gene>
<proteinExistence type="predicted"/>
<dbReference type="EMBL" id="ADZX01000799">
    <property type="protein sequence ID" value="EFK95355.1"/>
    <property type="molecule type" value="Genomic_DNA"/>
</dbReference>
<reference evidence="1" key="2">
    <citation type="journal article" date="2011" name="Microb. Ecol.">
        <title>Taxonomic and Functional Metagenomic Profiling of the Microbial Community in the Anoxic Sediment of a Sub-saline Shallow Lake (Laguna de Carrizo, Central Spain).</title>
        <authorList>
            <person name="Ferrer M."/>
            <person name="Guazzaroni M.E."/>
            <person name="Richter M."/>
            <person name="Garcia-Salamanca A."/>
            <person name="Yarza P."/>
            <person name="Suarez-Suarez A."/>
            <person name="Solano J."/>
            <person name="Alcaide M."/>
            <person name="van Dillewijn P."/>
            <person name="Molina-Henares M.A."/>
            <person name="Lopez-Cortes N."/>
            <person name="Al-Ramahi Y."/>
            <person name="Guerrero C."/>
            <person name="Acosta A."/>
            <person name="de Eugenio L.I."/>
            <person name="Martinez V."/>
            <person name="Marques S."/>
            <person name="Rojo F."/>
            <person name="Santero E."/>
            <person name="Genilloud O."/>
            <person name="Perez-Perez J."/>
            <person name="Rossello-Mora R."/>
            <person name="Ramos J.L."/>
        </authorList>
    </citation>
    <scope>NUCLEOTIDE SEQUENCE</scope>
</reference>
<comment type="caution">
    <text evidence="1">The sequence shown here is derived from an EMBL/GenBank/DDBJ whole genome shotgun (WGS) entry which is preliminary data.</text>
</comment>
<name>D9PM66_9ZZZZ</name>
<protein>
    <submittedName>
        <fullName evidence="1">Pyruvate formate-lyase activating enzyme</fullName>
    </submittedName>
</protein>
<evidence type="ECO:0000313" key="1">
    <source>
        <dbReference type="EMBL" id="EFK95355.1"/>
    </source>
</evidence>
<dbReference type="AlphaFoldDB" id="D9PM66"/>
<dbReference type="Pfam" id="PF08735">
    <property type="entry name" value="DUF1786"/>
    <property type="match status" value="1"/>
</dbReference>
<dbReference type="InterPro" id="IPR014846">
    <property type="entry name" value="DUF1786_pyruvate_format-lyase"/>
</dbReference>
<sequence>MIDIGAGTMDLLCYDSESGSHFKSVARSPVIEIAERINSTPGDLLLTGCEMGGGNLSEVLKKRAKVNKVIMTRSASATLSHDIDKILSSDIKVIDDNDAPDFIENNSYSHLEISDVDLGRIKGIVDGLGFPFQFDVAAICAQDHGVPPRGLSHLDFRHNVFRQNLEKFPYAYSLLYRDDEIPDAMNRLKSIAKDTKKIPADEIYVMDSGMAAILGTSLDMEGSNTERKIVLDIATSHTVGAALEGDEICGFFEYHTRDISLIKLEELIIELAEGRLEHKKILAEGGHGAYMRKRLGFESIEMILATGPKRRIILGSKLPIRLGAPFGDNMMTGTTGLLEAVRIRKNLVPFIYI</sequence>
<keyword evidence="1" id="KW-0456">Lyase</keyword>
<organism evidence="1">
    <name type="scientific">sediment metagenome</name>
    <dbReference type="NCBI Taxonomy" id="749907"/>
    <lineage>
        <taxon>unclassified sequences</taxon>
        <taxon>metagenomes</taxon>
        <taxon>ecological metagenomes</taxon>
    </lineage>
</organism>
<keyword evidence="1" id="KW-0670">Pyruvate</keyword>
<reference evidence="1" key="1">
    <citation type="submission" date="2010-07" db="EMBL/GenBank/DDBJ databases">
        <authorList>
            <consortium name="CONSOLIDER consortium CSD2007-00005"/>
            <person name="Guazzaroni M.-E."/>
            <person name="Richter M."/>
            <person name="Garcia-Salamanca A."/>
            <person name="Yarza P."/>
            <person name="Ferrer M."/>
        </authorList>
    </citation>
    <scope>NUCLEOTIDE SEQUENCE</scope>
</reference>